<feature type="repeat" description="WD" evidence="3">
    <location>
        <begin position="1027"/>
        <end position="1070"/>
    </location>
</feature>
<dbReference type="InterPro" id="IPR043504">
    <property type="entry name" value="Peptidase_S1_PA_chymotrypsin"/>
</dbReference>
<dbReference type="PANTHER" id="PTHR19848">
    <property type="entry name" value="WD40 REPEAT PROTEIN"/>
    <property type="match status" value="1"/>
</dbReference>
<keyword evidence="7" id="KW-1185">Reference proteome</keyword>
<dbReference type="EMBL" id="JBHSKP010000003">
    <property type="protein sequence ID" value="MFC5151325.1"/>
    <property type="molecule type" value="Genomic_DNA"/>
</dbReference>
<evidence type="ECO:0000256" key="2">
    <source>
        <dbReference type="ARBA" id="ARBA00022737"/>
    </source>
</evidence>
<evidence type="ECO:0000256" key="3">
    <source>
        <dbReference type="PROSITE-ProRule" id="PRU00221"/>
    </source>
</evidence>
<evidence type="ECO:0000313" key="7">
    <source>
        <dbReference type="Proteomes" id="UP001596160"/>
    </source>
</evidence>
<keyword evidence="1 3" id="KW-0853">WD repeat</keyword>
<dbReference type="RefSeq" id="WP_344475125.1">
    <property type="nucleotide sequence ID" value="NZ_BAAASB010000005.1"/>
</dbReference>
<evidence type="ECO:0000256" key="1">
    <source>
        <dbReference type="ARBA" id="ARBA00022574"/>
    </source>
</evidence>
<dbReference type="InterPro" id="IPR041664">
    <property type="entry name" value="AAA_16"/>
</dbReference>
<dbReference type="SUPFAM" id="SSF50969">
    <property type="entry name" value="YVTN repeat-like/Quinoprotein amine dehydrogenase"/>
    <property type="match status" value="1"/>
</dbReference>
<sequence length="1394" mass="148969">MNAPPSGGRPGRDTWVASIHLTERDGKPLGTGILIDGRRVLTCAHVVETAWKRQPELWIALPKAEEAVTGRVRISGISLPPDPDHEVQDVAVLRLAEEVPAALAARLRRPTAEALVGAAWRSFGFPDGVLGNSAGGSVGEALGYGWIRLDTSELRYPVKGGYSGAAVWSPDYQAVVGMVGQAHATTGDARALTIRALDRFLPDQQLRRLTDRSAEGDPETASASWDWSLGADPETGRHWNPRARGVSTEAERGFRFRGRATALRSIAQWLEGAPPRRQVLVVTGAPGVGKSAVLGRIVTTADEGVAASLPPGDTAVRAPLGSVSCAVHAKGKTALEVAQEIARAASAPPPAQVLDLLPSLRESLRQRPERPFTLIVDALDEAGTPDEARAIIRRIVVPLAETCADLGARVVVGTRRRDPAGDLLGAFGRTARLIDLDTPEFSTPEDLTAYALTTLQLHGDERLGNPYADTAVALPVAARIAGLADGNFLVAGLVARAHGVHDEEAVHPESIVFPVTLDAALREYLRLLPDVGTLPAEKALTPLAYAEAPGPTMALWRTALNALFGTAPPESDLLAFARSSAANFLVETAREGAGDATFRLFHQALNDSLRAARADVASTTGDERALAYAYIAEGTRTGWADAPAYLLRSLPLHAGRGGAIDRLLAEDDYPLHADLRRLIPQTRLATTDHGRARARLLRQTPRALDAPAPERAALFSVTEVQERLGTTYRTGTAARPYRAVWSTAAPSREVAVLEGHTKQVTALCFLRPGGRNLLASAGEDAIRLWDPDTGDALRTLNGYSGWISSLCAVETADRTLLAGAGQEGTVWLWDPDTGEILHTLRGHDAPIDQLCTVHTTDRALLVSRGRDRRAIVWDPATGNTVRVFRTRSRDIRAMSPIEFEGRAVVALLTAHSENRSQVRLWDPVTSETVRTFLTGSALHKKLAAVPCQGRSLLAISEGVTEHATITLWDASTGRVFRALDDAEQDSPYSVMGVRVAGESFVVAGYGHEERGQVVVWNSATGRRTHRLEGHGGWVGALCAVESGGETLIASAGQDCTVRLWDIRRSPESDLFDGPGSWIASMSVLEVNGWAAVASSGTPGAVPLHDAATGTLIDRISTLHARVVSLHTTSINGRAALAIASSDAEEGAIQLWDSTTGEVVRTLAVPKIGTVCPVEIGGRPCIAIASRNKGVNELSLWDFSTDEIISRITGEEELIQDLCALEAGGRVLVAVLKETVEFRPGGFHEGALHFWDPILGELGRPTAISDAAFGFLCVLEAGERAILAIATHRRDNNHDQVGTGAVCVIDPVSGRILHDRELHNGWVNSISPVKFGTWSGMASAGQTERSVRLWSADGLRKRMDIPVRREVSSVVQADGHLVFGLGDGGLMAVRLTEEA</sequence>
<dbReference type="InterPro" id="IPR009003">
    <property type="entry name" value="Peptidase_S1_PA"/>
</dbReference>
<keyword evidence="2" id="KW-0677">Repeat</keyword>
<feature type="domain" description="Orc1-like AAA ATPase" evidence="5">
    <location>
        <begin position="255"/>
        <end position="384"/>
    </location>
</feature>
<dbReference type="PROSITE" id="PS00678">
    <property type="entry name" value="WD_REPEATS_1"/>
    <property type="match status" value="1"/>
</dbReference>
<dbReference type="InterPro" id="IPR015943">
    <property type="entry name" value="WD40/YVTN_repeat-like_dom_sf"/>
</dbReference>
<dbReference type="PANTHER" id="PTHR19848:SF8">
    <property type="entry name" value="F-BOX AND WD REPEAT DOMAIN CONTAINING 7"/>
    <property type="match status" value="1"/>
</dbReference>
<dbReference type="Pfam" id="PF13191">
    <property type="entry name" value="AAA_16"/>
    <property type="match status" value="1"/>
</dbReference>
<dbReference type="Proteomes" id="UP001596160">
    <property type="component" value="Unassembled WGS sequence"/>
</dbReference>
<dbReference type="Gene3D" id="3.40.50.300">
    <property type="entry name" value="P-loop containing nucleotide triphosphate hydrolases"/>
    <property type="match status" value="1"/>
</dbReference>
<organism evidence="6 7">
    <name type="scientific">Streptomyces amakusaensis</name>
    <dbReference type="NCBI Taxonomy" id="67271"/>
    <lineage>
        <taxon>Bacteria</taxon>
        <taxon>Bacillati</taxon>
        <taxon>Actinomycetota</taxon>
        <taxon>Actinomycetes</taxon>
        <taxon>Kitasatosporales</taxon>
        <taxon>Streptomycetaceae</taxon>
        <taxon>Streptomyces</taxon>
    </lineage>
</organism>
<dbReference type="SMART" id="SM00320">
    <property type="entry name" value="WD40"/>
    <property type="match status" value="5"/>
</dbReference>
<protein>
    <submittedName>
        <fullName evidence="6">Trypsin-like peptidase domain-containing protein</fullName>
    </submittedName>
</protein>
<evidence type="ECO:0000313" key="6">
    <source>
        <dbReference type="EMBL" id="MFC5151325.1"/>
    </source>
</evidence>
<feature type="repeat" description="WD" evidence="3">
    <location>
        <begin position="753"/>
        <end position="795"/>
    </location>
</feature>
<dbReference type="InterPro" id="IPR027417">
    <property type="entry name" value="P-loop_NTPase"/>
</dbReference>
<dbReference type="SUPFAM" id="SSF50998">
    <property type="entry name" value="Quinoprotein alcohol dehydrogenase-like"/>
    <property type="match status" value="1"/>
</dbReference>
<dbReference type="Pfam" id="PF13365">
    <property type="entry name" value="Trypsin_2"/>
    <property type="match status" value="1"/>
</dbReference>
<evidence type="ECO:0000256" key="4">
    <source>
        <dbReference type="SAM" id="MobiDB-lite"/>
    </source>
</evidence>
<evidence type="ECO:0000259" key="5">
    <source>
        <dbReference type="Pfam" id="PF13191"/>
    </source>
</evidence>
<reference evidence="7" key="1">
    <citation type="journal article" date="2019" name="Int. J. Syst. Evol. Microbiol.">
        <title>The Global Catalogue of Microorganisms (GCM) 10K type strain sequencing project: providing services to taxonomists for standard genome sequencing and annotation.</title>
        <authorList>
            <consortium name="The Broad Institute Genomics Platform"/>
            <consortium name="The Broad Institute Genome Sequencing Center for Infectious Disease"/>
            <person name="Wu L."/>
            <person name="Ma J."/>
        </authorList>
    </citation>
    <scope>NUCLEOTIDE SEQUENCE [LARGE SCALE GENOMIC DNA]</scope>
    <source>
        <strain evidence="7">PCU 266</strain>
    </source>
</reference>
<dbReference type="InterPro" id="IPR019775">
    <property type="entry name" value="WD40_repeat_CS"/>
</dbReference>
<dbReference type="SUPFAM" id="SSF50494">
    <property type="entry name" value="Trypsin-like serine proteases"/>
    <property type="match status" value="1"/>
</dbReference>
<name>A0ABW0AGN3_9ACTN</name>
<dbReference type="PROSITE" id="PS50082">
    <property type="entry name" value="WD_REPEATS_2"/>
    <property type="match status" value="2"/>
</dbReference>
<dbReference type="InterPro" id="IPR001680">
    <property type="entry name" value="WD40_rpt"/>
</dbReference>
<dbReference type="SUPFAM" id="SSF52540">
    <property type="entry name" value="P-loop containing nucleoside triphosphate hydrolases"/>
    <property type="match status" value="1"/>
</dbReference>
<dbReference type="InterPro" id="IPR011044">
    <property type="entry name" value="Quino_amine_DH_bsu"/>
</dbReference>
<dbReference type="Gene3D" id="2.40.10.10">
    <property type="entry name" value="Trypsin-like serine proteases"/>
    <property type="match status" value="2"/>
</dbReference>
<gene>
    <name evidence="6" type="ORF">ACFPRH_06255</name>
</gene>
<accession>A0ABW0AGN3</accession>
<feature type="region of interest" description="Disordered" evidence="4">
    <location>
        <begin position="208"/>
        <end position="246"/>
    </location>
</feature>
<comment type="caution">
    <text evidence="6">The sequence shown here is derived from an EMBL/GenBank/DDBJ whole genome shotgun (WGS) entry which is preliminary data.</text>
</comment>
<dbReference type="Gene3D" id="2.130.10.10">
    <property type="entry name" value="YVTN repeat-like/Quinoprotein amine dehydrogenase"/>
    <property type="match status" value="3"/>
</dbReference>
<dbReference type="InterPro" id="IPR011047">
    <property type="entry name" value="Quinoprotein_ADH-like_sf"/>
</dbReference>
<dbReference type="CDD" id="cd00200">
    <property type="entry name" value="WD40"/>
    <property type="match status" value="1"/>
</dbReference>
<dbReference type="Pfam" id="PF00400">
    <property type="entry name" value="WD40"/>
    <property type="match status" value="4"/>
</dbReference>
<proteinExistence type="predicted"/>